<dbReference type="InterPro" id="IPR011009">
    <property type="entry name" value="Kinase-like_dom_sf"/>
</dbReference>
<name>A0A1B6E7P5_9HEMI</name>
<dbReference type="AlphaFoldDB" id="A0A1B6E7P5"/>
<evidence type="ECO:0000313" key="2">
    <source>
        <dbReference type="EMBL" id="JAS33953.1"/>
    </source>
</evidence>
<dbReference type="Pfam" id="PF02958">
    <property type="entry name" value="EcKL"/>
    <property type="match status" value="1"/>
</dbReference>
<organism evidence="2">
    <name type="scientific">Clastoptera arizonana</name>
    <name type="common">Arizona spittle bug</name>
    <dbReference type="NCBI Taxonomy" id="38151"/>
    <lineage>
        <taxon>Eukaryota</taxon>
        <taxon>Metazoa</taxon>
        <taxon>Ecdysozoa</taxon>
        <taxon>Arthropoda</taxon>
        <taxon>Hexapoda</taxon>
        <taxon>Insecta</taxon>
        <taxon>Pterygota</taxon>
        <taxon>Neoptera</taxon>
        <taxon>Paraneoptera</taxon>
        <taxon>Hemiptera</taxon>
        <taxon>Auchenorrhyncha</taxon>
        <taxon>Cercopoidea</taxon>
        <taxon>Clastopteridae</taxon>
        <taxon>Clastoptera</taxon>
    </lineage>
</organism>
<dbReference type="InterPro" id="IPR015897">
    <property type="entry name" value="CHK_kinase-like"/>
</dbReference>
<dbReference type="PANTHER" id="PTHR11012">
    <property type="entry name" value="PROTEIN KINASE-LIKE DOMAIN-CONTAINING"/>
    <property type="match status" value="1"/>
</dbReference>
<feature type="domain" description="CHK kinase-like" evidence="1">
    <location>
        <begin position="136"/>
        <end position="328"/>
    </location>
</feature>
<proteinExistence type="predicted"/>
<dbReference type="SMART" id="SM00587">
    <property type="entry name" value="CHK"/>
    <property type="match status" value="1"/>
</dbReference>
<dbReference type="EMBL" id="GEDC01003345">
    <property type="protein sequence ID" value="JAS33953.1"/>
    <property type="molecule type" value="Transcribed_RNA"/>
</dbReference>
<dbReference type="PANTHER" id="PTHR11012:SF56">
    <property type="entry name" value="CHK KINASE-LIKE DOMAIN-CONTAINING PROTEIN-RELATED"/>
    <property type="match status" value="1"/>
</dbReference>
<dbReference type="SUPFAM" id="SSF56112">
    <property type="entry name" value="Protein kinase-like (PK-like)"/>
    <property type="match status" value="1"/>
</dbReference>
<evidence type="ECO:0000259" key="1">
    <source>
        <dbReference type="SMART" id="SM00587"/>
    </source>
</evidence>
<reference evidence="2" key="1">
    <citation type="submission" date="2015-12" db="EMBL/GenBank/DDBJ databases">
        <title>De novo transcriptome assembly of four potential Pierce s Disease insect vectors from Arizona vineyards.</title>
        <authorList>
            <person name="Tassone E.E."/>
        </authorList>
    </citation>
    <scope>NUCLEOTIDE SEQUENCE</scope>
</reference>
<sequence>MFYSILLQKKENMDTNIAIPSWLNNDFLTQLLKKNFTSNEINVLSFDTKLAAASGSNYTCLVIRVLIKFEENRKPAQKSIILKTTFSTGKIKDFIDEYGAIEKESFIYTKILPPMNDLMGLKITPKYLNTSITEAIALEDLNEDGYVMCDRVEQLNFDHCNAFMEAIGKFHALSYRLHELQPNLFDDFIKEDVFTQHVKPEIKEYLYNTFHSFRSVLEEWNGFQHIAEFIKNNLNSLWDKIVEIHSTKKHLRVLNHGDPWVSNMLFKYDDSGKIIDIKLIDLQTCKMVSPALDLIIFLLTSAQEDVLQHRLSELYNTYLNSFNSVLKCVGSDFSFSLKELHDELEFVRLAYLCYLPWHVVISLSEKDIVIDMDQTFEIVKRRDDNGKKQCWQLFNGKHFKKVAKYTLRKLEEQQFFSSF</sequence>
<accession>A0A1B6E7P5</accession>
<gene>
    <name evidence="2" type="ORF">g.16419</name>
</gene>
<dbReference type="InterPro" id="IPR004119">
    <property type="entry name" value="EcKL"/>
</dbReference>
<protein>
    <recommendedName>
        <fullName evidence="1">CHK kinase-like domain-containing protein</fullName>
    </recommendedName>
</protein>
<dbReference type="Gene3D" id="3.90.1200.10">
    <property type="match status" value="1"/>
</dbReference>